<evidence type="ECO:0000313" key="1">
    <source>
        <dbReference type="EMBL" id="CAJ1403780.1"/>
    </source>
</evidence>
<dbReference type="AlphaFoldDB" id="A0AA36JCP4"/>
<proteinExistence type="predicted"/>
<protein>
    <submittedName>
        <fullName evidence="1">Uncharacterized protein</fullName>
    </submittedName>
</protein>
<comment type="caution">
    <text evidence="1">The sequence shown here is derived from an EMBL/GenBank/DDBJ whole genome shotgun (WGS) entry which is preliminary data.</text>
</comment>
<evidence type="ECO:0000313" key="2">
    <source>
        <dbReference type="Proteomes" id="UP001178507"/>
    </source>
</evidence>
<dbReference type="EMBL" id="CAUJNA010003509">
    <property type="protein sequence ID" value="CAJ1403780.1"/>
    <property type="molecule type" value="Genomic_DNA"/>
</dbReference>
<sequence>MTHRGLVTEGEDCEALVGSQPQVSKFPTRSVTAGCLFLFLSLSLYLSSGAPRHAESATLEIINAATKWTKFGEVPLSFELSGVECRLNKALNGQYDYQFQTADGRPVYKRTDEAGDHIYLFYDKECDGDRGGKSNMWGEFVLRYNPGQLSKTALSDVDRDHKCTSAAYTAYGSQGPTDRSRPYYHGKAGALPGKSVKWHVYCGPSTGLTIQTLRLSGHFAAPELKAKGAWQYVTTVKQGETRTESYGFDVSNSKGGAWDAGGEISGPRCQHLAPRLLTETALTARVLELAAAQLRAPSPRLVCWALLLFGRLTNWQLLDARRLLERALPHFAEGAGALLCGPAARDAEVCRALAEALISLQKAAGQSLHGALRFAGNAAGLDWEQLLAELGDPLLTEESLAASLTATAEQWQAEELRYA</sequence>
<name>A0AA36JCP4_9DINO</name>
<keyword evidence="2" id="KW-1185">Reference proteome</keyword>
<organism evidence="1 2">
    <name type="scientific">Effrenium voratum</name>
    <dbReference type="NCBI Taxonomy" id="2562239"/>
    <lineage>
        <taxon>Eukaryota</taxon>
        <taxon>Sar</taxon>
        <taxon>Alveolata</taxon>
        <taxon>Dinophyceae</taxon>
        <taxon>Suessiales</taxon>
        <taxon>Symbiodiniaceae</taxon>
        <taxon>Effrenium</taxon>
    </lineage>
</organism>
<accession>A0AA36JCP4</accession>
<dbReference type="Proteomes" id="UP001178507">
    <property type="component" value="Unassembled WGS sequence"/>
</dbReference>
<gene>
    <name evidence="1" type="ORF">EVOR1521_LOCUS26370</name>
</gene>
<reference evidence="1" key="1">
    <citation type="submission" date="2023-08" db="EMBL/GenBank/DDBJ databases">
        <authorList>
            <person name="Chen Y."/>
            <person name="Shah S."/>
            <person name="Dougan E. K."/>
            <person name="Thang M."/>
            <person name="Chan C."/>
        </authorList>
    </citation>
    <scope>NUCLEOTIDE SEQUENCE</scope>
</reference>